<evidence type="ECO:0000256" key="5">
    <source>
        <dbReference type="ARBA" id="ARBA00022683"/>
    </source>
</evidence>
<keyword evidence="1" id="KW-0813">Transport</keyword>
<dbReference type="Proteomes" id="UP000288024">
    <property type="component" value="Unassembled WGS sequence"/>
</dbReference>
<dbReference type="RefSeq" id="WP_127738310.1">
    <property type="nucleotide sequence ID" value="NZ_RZTZ01000003.1"/>
</dbReference>
<accession>A0A3S2TUS1</accession>
<dbReference type="GO" id="GO:0008982">
    <property type="term" value="F:protein-N(PI)-phosphohistidine-sugar phosphotransferase activity"/>
    <property type="evidence" value="ECO:0007669"/>
    <property type="project" value="InterPro"/>
</dbReference>
<sequence length="158" mass="17510">MDVQMDDLDFTKVVTEDLISLDLKSTTKIGVIAELTNLLFVNGCVTDEAAFIEDVLYRESAGPTGLEKGIAIPHGKSDSVQKTSIAIGRTNKEIEWESLDGGPINIIILFAVKNSDKTTTHIKLLQKVAVLLADEEKIEKFQTLQTKREFIEIFAENN</sequence>
<dbReference type="InterPro" id="IPR002178">
    <property type="entry name" value="PTS_EIIA_type-2_dom"/>
</dbReference>
<evidence type="ECO:0000256" key="2">
    <source>
        <dbReference type="ARBA" id="ARBA00022553"/>
    </source>
</evidence>
<dbReference type="CDD" id="cd00211">
    <property type="entry name" value="PTS_IIA_fru"/>
    <property type="match status" value="1"/>
</dbReference>
<keyword evidence="8" id="KW-1185">Reference proteome</keyword>
<evidence type="ECO:0000256" key="3">
    <source>
        <dbReference type="ARBA" id="ARBA00022597"/>
    </source>
</evidence>
<keyword evidence="5" id="KW-0598">Phosphotransferase system</keyword>
<name>A0A3S2TUS1_9BACI</name>
<evidence type="ECO:0000256" key="4">
    <source>
        <dbReference type="ARBA" id="ARBA00022679"/>
    </source>
</evidence>
<dbReference type="GO" id="GO:0009401">
    <property type="term" value="P:phosphoenolpyruvate-dependent sugar phosphotransferase system"/>
    <property type="evidence" value="ECO:0007669"/>
    <property type="project" value="UniProtKB-KW"/>
</dbReference>
<evidence type="ECO:0000256" key="1">
    <source>
        <dbReference type="ARBA" id="ARBA00022448"/>
    </source>
</evidence>
<dbReference type="PANTHER" id="PTHR47738">
    <property type="entry name" value="PTS SYSTEM FRUCTOSE-LIKE EIIA COMPONENT-RELATED"/>
    <property type="match status" value="1"/>
</dbReference>
<dbReference type="EMBL" id="RZTZ01000003">
    <property type="protein sequence ID" value="RVT63834.1"/>
    <property type="molecule type" value="Genomic_DNA"/>
</dbReference>
<feature type="domain" description="PTS EIIA type-2" evidence="6">
    <location>
        <begin position="12"/>
        <end position="157"/>
    </location>
</feature>
<keyword evidence="4" id="KW-0808">Transferase</keyword>
<gene>
    <name evidence="7" type="ORF">EM808_11300</name>
</gene>
<proteinExistence type="predicted"/>
<reference evidence="7 8" key="1">
    <citation type="submission" date="2019-01" db="EMBL/GenBank/DDBJ databases">
        <title>Bacillus sp. M5HDSG1-1, whole genome shotgun sequence.</title>
        <authorList>
            <person name="Tuo L."/>
        </authorList>
    </citation>
    <scope>NUCLEOTIDE SEQUENCE [LARGE SCALE GENOMIC DNA]</scope>
    <source>
        <strain evidence="7 8">M5HDSG1-1</strain>
    </source>
</reference>
<protein>
    <submittedName>
        <fullName evidence="7">PTS mannose transporter subunit IIAB</fullName>
    </submittedName>
</protein>
<dbReference type="SUPFAM" id="SSF55804">
    <property type="entry name" value="Phoshotransferase/anion transport protein"/>
    <property type="match status" value="1"/>
</dbReference>
<dbReference type="AlphaFoldDB" id="A0A3S2TUS1"/>
<keyword evidence="3" id="KW-0762">Sugar transport</keyword>
<dbReference type="InterPro" id="IPR016152">
    <property type="entry name" value="PTrfase/Anion_transptr"/>
</dbReference>
<evidence type="ECO:0000313" key="7">
    <source>
        <dbReference type="EMBL" id="RVT63834.1"/>
    </source>
</evidence>
<dbReference type="InterPro" id="IPR004715">
    <property type="entry name" value="PTS_IIA_fruc"/>
</dbReference>
<dbReference type="InterPro" id="IPR051541">
    <property type="entry name" value="PTS_SugarTrans_NitroReg"/>
</dbReference>
<dbReference type="NCBIfam" id="TIGR00848">
    <property type="entry name" value="fruA"/>
    <property type="match status" value="1"/>
</dbReference>
<evidence type="ECO:0000259" key="6">
    <source>
        <dbReference type="PROSITE" id="PS51094"/>
    </source>
</evidence>
<evidence type="ECO:0000313" key="8">
    <source>
        <dbReference type="Proteomes" id="UP000288024"/>
    </source>
</evidence>
<dbReference type="Pfam" id="PF00359">
    <property type="entry name" value="PTS_EIIA_2"/>
    <property type="match status" value="1"/>
</dbReference>
<dbReference type="GO" id="GO:0016020">
    <property type="term" value="C:membrane"/>
    <property type="evidence" value="ECO:0007669"/>
    <property type="project" value="InterPro"/>
</dbReference>
<dbReference type="PROSITE" id="PS51094">
    <property type="entry name" value="PTS_EIIA_TYPE_2"/>
    <property type="match status" value="1"/>
</dbReference>
<organism evidence="7 8">
    <name type="scientific">Niallia taxi</name>
    <dbReference type="NCBI Taxonomy" id="2499688"/>
    <lineage>
        <taxon>Bacteria</taxon>
        <taxon>Bacillati</taxon>
        <taxon>Bacillota</taxon>
        <taxon>Bacilli</taxon>
        <taxon>Bacillales</taxon>
        <taxon>Bacillaceae</taxon>
        <taxon>Niallia</taxon>
    </lineage>
</organism>
<comment type="caution">
    <text evidence="7">The sequence shown here is derived from an EMBL/GenBank/DDBJ whole genome shotgun (WGS) entry which is preliminary data.</text>
</comment>
<dbReference type="PANTHER" id="PTHR47738:SF2">
    <property type="entry name" value="PTS SYSTEM FRUCTOSE-LIKE EIIA COMPONENT"/>
    <property type="match status" value="1"/>
</dbReference>
<dbReference type="Gene3D" id="3.40.930.10">
    <property type="entry name" value="Mannitol-specific EII, Chain A"/>
    <property type="match status" value="1"/>
</dbReference>
<keyword evidence="2" id="KW-0597">Phosphoprotein</keyword>